<comment type="caution">
    <text evidence="3">The sequence shown here is derived from an EMBL/GenBank/DDBJ whole genome shotgun (WGS) entry which is preliminary data.</text>
</comment>
<dbReference type="Proteomes" id="UP000051276">
    <property type="component" value="Unassembled WGS sequence"/>
</dbReference>
<dbReference type="AlphaFoldDB" id="A0A0T5YTX5"/>
<dbReference type="EMBL" id="LDXT01000094">
    <property type="protein sequence ID" value="KRT54009.1"/>
    <property type="molecule type" value="Genomic_DNA"/>
</dbReference>
<dbReference type="Pfam" id="PF13511">
    <property type="entry name" value="DUF4124"/>
    <property type="match status" value="1"/>
</dbReference>
<evidence type="ECO:0000259" key="2">
    <source>
        <dbReference type="Pfam" id="PF13511"/>
    </source>
</evidence>
<dbReference type="OrthoDB" id="7062774at2"/>
<keyword evidence="1" id="KW-0732">Signal</keyword>
<name>A0A0T5YTX5_9GAMM</name>
<proteinExistence type="predicted"/>
<sequence length="174" mass="19109">MRTLILILLIVLALPAAARDVYRWVSDDGVIHYSDFDAPGAEMVTIKGTHSDQYSPIVQTKPAESKSKQEKAEGYTSFEIVEPEQDVTIRSNEGVVDVGLSLSPALQQGHRLEILIDGALQKGGDELNRTQFRLIGLNRGTHTLEAHVVDAAGKRLISAQQISFHLRKASIIKP</sequence>
<dbReference type="STRING" id="54398.Ga0074115_102111"/>
<feature type="domain" description="DUF4124" evidence="2">
    <location>
        <begin position="8"/>
        <end position="37"/>
    </location>
</feature>
<dbReference type="EMBL" id="LMXI01000391">
    <property type="protein sequence ID" value="KRT58203.1"/>
    <property type="molecule type" value="Genomic_DNA"/>
</dbReference>
<evidence type="ECO:0000313" key="4">
    <source>
        <dbReference type="EMBL" id="KRT58203.1"/>
    </source>
</evidence>
<accession>A0A0T5YTX5</accession>
<dbReference type="InterPro" id="IPR025392">
    <property type="entry name" value="DUF4124"/>
</dbReference>
<evidence type="ECO:0000313" key="3">
    <source>
        <dbReference type="EMBL" id="KRT54009.1"/>
    </source>
</evidence>
<organism evidence="3 6">
    <name type="scientific">endosymbiont of Ridgeia piscesae</name>
    <dbReference type="NCBI Taxonomy" id="54398"/>
    <lineage>
        <taxon>Bacteria</taxon>
        <taxon>Pseudomonadati</taxon>
        <taxon>Pseudomonadota</taxon>
        <taxon>Gammaproteobacteria</taxon>
        <taxon>sulfur-oxidizing symbionts</taxon>
    </lineage>
</organism>
<keyword evidence="6" id="KW-1185">Reference proteome</keyword>
<feature type="chain" id="PRO_5010437674" description="DUF4124 domain-containing protein" evidence="1">
    <location>
        <begin position="19"/>
        <end position="174"/>
    </location>
</feature>
<evidence type="ECO:0000313" key="5">
    <source>
        <dbReference type="Proteomes" id="UP000051276"/>
    </source>
</evidence>
<dbReference type="RefSeq" id="WP_057956355.1">
    <property type="nucleotide sequence ID" value="NZ_KQ556923.1"/>
</dbReference>
<feature type="signal peptide" evidence="1">
    <location>
        <begin position="1"/>
        <end position="18"/>
    </location>
</feature>
<dbReference type="Proteomes" id="UP000051634">
    <property type="component" value="Unassembled WGS sequence"/>
</dbReference>
<evidence type="ECO:0000256" key="1">
    <source>
        <dbReference type="SAM" id="SignalP"/>
    </source>
</evidence>
<gene>
    <name evidence="3" type="ORF">Ga0074115_102111</name>
    <name evidence="4" type="ORF">Ga0076813_13032</name>
</gene>
<evidence type="ECO:0000313" key="6">
    <source>
        <dbReference type="Proteomes" id="UP000051634"/>
    </source>
</evidence>
<protein>
    <recommendedName>
        <fullName evidence="2">DUF4124 domain-containing protein</fullName>
    </recommendedName>
</protein>
<reference evidence="5 6" key="1">
    <citation type="submission" date="2015-11" db="EMBL/GenBank/DDBJ databases">
        <title>The genome of Candidatus Endoriftia persephone in Ridgeia piscesae and population structure of the North Eastern Pacific vestimentiferan symbionts.</title>
        <authorList>
            <person name="Perez M."/>
            <person name="Juniper K.S."/>
        </authorList>
    </citation>
    <scope>NUCLEOTIDE SEQUENCE [LARGE SCALE GENOMIC DNA]</scope>
    <source>
        <strain evidence="4">Ind10</strain>
        <strain evidence="3">Ind11</strain>
    </source>
</reference>